<dbReference type="AlphaFoldDB" id="A0A7Z0VM20"/>
<evidence type="ECO:0000313" key="4">
    <source>
        <dbReference type="EMBL" id="ODJ88177.1"/>
    </source>
</evidence>
<dbReference type="Pfam" id="PF01145">
    <property type="entry name" value="Band_7"/>
    <property type="match status" value="1"/>
</dbReference>
<gene>
    <name evidence="4" type="ORF">CODIS_15900</name>
</gene>
<dbReference type="EMBL" id="MARB01000007">
    <property type="protein sequence ID" value="ODJ88177.1"/>
    <property type="molecule type" value="Genomic_DNA"/>
</dbReference>
<feature type="transmembrane region" description="Helical" evidence="2">
    <location>
        <begin position="6"/>
        <end position="26"/>
    </location>
</feature>
<evidence type="ECO:0000256" key="2">
    <source>
        <dbReference type="SAM" id="Phobius"/>
    </source>
</evidence>
<organism evidence="4 5">
    <name type="scientific">Candidatus Thiodiazotropha endolucinida</name>
    <dbReference type="NCBI Taxonomy" id="1655433"/>
    <lineage>
        <taxon>Bacteria</taxon>
        <taxon>Pseudomonadati</taxon>
        <taxon>Pseudomonadota</taxon>
        <taxon>Gammaproteobacteria</taxon>
        <taxon>Chromatiales</taxon>
        <taxon>Sedimenticolaceae</taxon>
        <taxon>Candidatus Thiodiazotropha</taxon>
    </lineage>
</organism>
<feature type="domain" description="Band 7" evidence="3">
    <location>
        <begin position="67"/>
        <end position="302"/>
    </location>
</feature>
<protein>
    <submittedName>
        <fullName evidence="4">SPFH domain / band 7 family protein</fullName>
    </submittedName>
</protein>
<dbReference type="InterPro" id="IPR001107">
    <property type="entry name" value="Band_7"/>
</dbReference>
<keyword evidence="5" id="KW-1185">Reference proteome</keyword>
<feature type="coiled-coil region" evidence="1">
    <location>
        <begin position="282"/>
        <end position="404"/>
    </location>
</feature>
<accession>A0A7Z0VM20</accession>
<keyword evidence="1" id="KW-0175">Coiled coil</keyword>
<dbReference type="RefSeq" id="WP_069123426.1">
    <property type="nucleotide sequence ID" value="NZ_MARB01000007.1"/>
</dbReference>
<dbReference type="Proteomes" id="UP000094769">
    <property type="component" value="Unassembled WGS sequence"/>
</dbReference>
<sequence>MLMQFITYAGLALITLSILGFIYNAIRKQREMGPFMGASALFGLLTIGFVLGGAQGIIFYASPGMSYLVQYPWGTQQAVLEPGFHPRFFGEAIPFKKYLTVSFGGMAGNFSGTAPVQEIRFHDSVTANMRMTARFQMPKVDEQFLPMAIAYRSQDNLINSSLIPIMQEAMRNSGRMYSAQEYIGGKGGDFENAVLDQIRNGIYLLDIDERRAVSGALAITEPDSRTIQQDQTVHVRVRIRRNSAGLEMRKDAEDHPLKKFGLVLVQANVQDVDPDPAFKDKLKEQREAAAQVAIERQNARKEEERKKRIIAQGEAEKAEKKIELEKQQIERVIAGETKAKEAEQEQVKKVTEATTRKREAEIELERKQIELETARLEAERIQTLAQAESDRRRMLMEADNALEKRLEAYVTVSEAFADAIRDKRLVPEVVVSGEKGSGQSNATDLIALLMAKTARDLGVAVSEPDRFSTAGQKQ</sequence>
<reference evidence="4 5" key="1">
    <citation type="submission" date="2016-06" db="EMBL/GenBank/DDBJ databases">
        <title>Genome sequence of endosymbiont of Candidatus Endolucinida thiodiazotropha.</title>
        <authorList>
            <person name="Poehlein A."/>
            <person name="Koenig S."/>
            <person name="Heiden S.E."/>
            <person name="Thuermer A."/>
            <person name="Voget S."/>
            <person name="Daniel R."/>
            <person name="Markert S."/>
            <person name="Gros O."/>
            <person name="Schweder T."/>
        </authorList>
    </citation>
    <scope>NUCLEOTIDE SEQUENCE [LARGE SCALE GENOMIC DNA]</scope>
    <source>
        <strain evidence="4 5">COS</strain>
    </source>
</reference>
<feature type="transmembrane region" description="Helical" evidence="2">
    <location>
        <begin position="38"/>
        <end position="61"/>
    </location>
</feature>
<evidence type="ECO:0000313" key="5">
    <source>
        <dbReference type="Proteomes" id="UP000094769"/>
    </source>
</evidence>
<proteinExistence type="predicted"/>
<evidence type="ECO:0000259" key="3">
    <source>
        <dbReference type="Pfam" id="PF01145"/>
    </source>
</evidence>
<name>A0A7Z0VM20_9GAMM</name>
<keyword evidence="2" id="KW-0472">Membrane</keyword>
<evidence type="ECO:0000256" key="1">
    <source>
        <dbReference type="SAM" id="Coils"/>
    </source>
</evidence>
<dbReference type="OrthoDB" id="6073502at2"/>
<keyword evidence="2" id="KW-1133">Transmembrane helix</keyword>
<comment type="caution">
    <text evidence="4">The sequence shown here is derived from an EMBL/GenBank/DDBJ whole genome shotgun (WGS) entry which is preliminary data.</text>
</comment>
<keyword evidence="2" id="KW-0812">Transmembrane</keyword>